<reference evidence="1 2" key="1">
    <citation type="journal article" date="2019" name="Commun. Biol.">
        <title>The bagworm genome reveals a unique fibroin gene that provides high tensile strength.</title>
        <authorList>
            <person name="Kono N."/>
            <person name="Nakamura H."/>
            <person name="Ohtoshi R."/>
            <person name="Tomita M."/>
            <person name="Numata K."/>
            <person name="Arakawa K."/>
        </authorList>
    </citation>
    <scope>NUCLEOTIDE SEQUENCE [LARGE SCALE GENOMIC DNA]</scope>
</reference>
<dbReference type="Proteomes" id="UP000299102">
    <property type="component" value="Unassembled WGS sequence"/>
</dbReference>
<keyword evidence="2" id="KW-1185">Reference proteome</keyword>
<organism evidence="1 2">
    <name type="scientific">Eumeta variegata</name>
    <name type="common">Bagworm moth</name>
    <name type="synonym">Eumeta japonica</name>
    <dbReference type="NCBI Taxonomy" id="151549"/>
    <lineage>
        <taxon>Eukaryota</taxon>
        <taxon>Metazoa</taxon>
        <taxon>Ecdysozoa</taxon>
        <taxon>Arthropoda</taxon>
        <taxon>Hexapoda</taxon>
        <taxon>Insecta</taxon>
        <taxon>Pterygota</taxon>
        <taxon>Neoptera</taxon>
        <taxon>Endopterygota</taxon>
        <taxon>Lepidoptera</taxon>
        <taxon>Glossata</taxon>
        <taxon>Ditrysia</taxon>
        <taxon>Tineoidea</taxon>
        <taxon>Psychidae</taxon>
        <taxon>Oiketicinae</taxon>
        <taxon>Eumeta</taxon>
    </lineage>
</organism>
<sequence length="89" mass="9537">MPDDGHTDSGGLVIGSRGHPLEIRVCLVGTIFQFQRTRVSRRRISAPPPSAAATFVYLKNVYSWRAITNGTSPVSADIAGAAKVLNDVQ</sequence>
<name>A0A4C1W179_EUMVA</name>
<comment type="caution">
    <text evidence="1">The sequence shown here is derived from an EMBL/GenBank/DDBJ whole genome shotgun (WGS) entry which is preliminary data.</text>
</comment>
<dbReference type="EMBL" id="BGZK01000459">
    <property type="protein sequence ID" value="GBP44813.1"/>
    <property type="molecule type" value="Genomic_DNA"/>
</dbReference>
<accession>A0A4C1W179</accession>
<dbReference type="AlphaFoldDB" id="A0A4C1W179"/>
<evidence type="ECO:0000313" key="2">
    <source>
        <dbReference type="Proteomes" id="UP000299102"/>
    </source>
</evidence>
<evidence type="ECO:0000313" key="1">
    <source>
        <dbReference type="EMBL" id="GBP44813.1"/>
    </source>
</evidence>
<protein>
    <submittedName>
        <fullName evidence="1">Uncharacterized protein</fullName>
    </submittedName>
</protein>
<gene>
    <name evidence="1" type="ORF">EVAR_75681_1</name>
</gene>
<proteinExistence type="predicted"/>